<proteinExistence type="predicted"/>
<gene>
    <name evidence="2" type="ORF">HPP92_027720</name>
</gene>
<organism evidence="2 3">
    <name type="scientific">Vanilla planifolia</name>
    <name type="common">Vanilla</name>
    <dbReference type="NCBI Taxonomy" id="51239"/>
    <lineage>
        <taxon>Eukaryota</taxon>
        <taxon>Viridiplantae</taxon>
        <taxon>Streptophyta</taxon>
        <taxon>Embryophyta</taxon>
        <taxon>Tracheophyta</taxon>
        <taxon>Spermatophyta</taxon>
        <taxon>Magnoliopsida</taxon>
        <taxon>Liliopsida</taxon>
        <taxon>Asparagales</taxon>
        <taxon>Orchidaceae</taxon>
        <taxon>Vanilloideae</taxon>
        <taxon>Vanilleae</taxon>
        <taxon>Vanilla</taxon>
    </lineage>
</organism>
<feature type="compositionally biased region" description="Pro residues" evidence="1">
    <location>
        <begin position="124"/>
        <end position="133"/>
    </location>
</feature>
<evidence type="ECO:0000313" key="2">
    <source>
        <dbReference type="EMBL" id="KAG0448633.1"/>
    </source>
</evidence>
<reference evidence="2 3" key="1">
    <citation type="journal article" date="2020" name="Nat. Food">
        <title>A phased Vanilla planifolia genome enables genetic improvement of flavour and production.</title>
        <authorList>
            <person name="Hasing T."/>
            <person name="Tang H."/>
            <person name="Brym M."/>
            <person name="Khazi F."/>
            <person name="Huang T."/>
            <person name="Chambers A.H."/>
        </authorList>
    </citation>
    <scope>NUCLEOTIDE SEQUENCE [LARGE SCALE GENOMIC DNA]</scope>
    <source>
        <tissue evidence="2">Leaf</tissue>
    </source>
</reference>
<dbReference type="Proteomes" id="UP000639772">
    <property type="component" value="Unassembled WGS sequence"/>
</dbReference>
<accession>A0A835P9Y5</accession>
<protein>
    <submittedName>
        <fullName evidence="2">Uncharacterized protein</fullName>
    </submittedName>
</protein>
<comment type="caution">
    <text evidence="2">The sequence shown here is derived from an EMBL/GenBank/DDBJ whole genome shotgun (WGS) entry which is preliminary data.</text>
</comment>
<name>A0A835P9Y5_VANPL</name>
<dbReference type="EMBL" id="JADCNM010000286">
    <property type="protein sequence ID" value="KAG0448633.1"/>
    <property type="molecule type" value="Genomic_DNA"/>
</dbReference>
<evidence type="ECO:0000256" key="1">
    <source>
        <dbReference type="SAM" id="MobiDB-lite"/>
    </source>
</evidence>
<evidence type="ECO:0000313" key="3">
    <source>
        <dbReference type="Proteomes" id="UP000639772"/>
    </source>
</evidence>
<sequence length="133" mass="15385">MVLLREKVGDGKERVSLITWMREKEFYGVEKCEKVCVREKEREINDGWRKILLMKQEATKTLEEQIAVGNDGSDEDPISDGDKHKFINKVEEDEVKKYHLFLPGIQRREVESTKVIDPASLPQPTKPPGPQIH</sequence>
<dbReference type="AlphaFoldDB" id="A0A835P9Y5"/>
<feature type="region of interest" description="Disordered" evidence="1">
    <location>
        <begin position="113"/>
        <end position="133"/>
    </location>
</feature>